<dbReference type="GO" id="GO:0003755">
    <property type="term" value="F:peptidyl-prolyl cis-trans isomerase activity"/>
    <property type="evidence" value="ECO:0007669"/>
    <property type="project" value="UniProtKB-UniRule"/>
</dbReference>
<evidence type="ECO:0000313" key="12">
    <source>
        <dbReference type="EMBL" id="AUM13384.1"/>
    </source>
</evidence>
<evidence type="ECO:0000259" key="11">
    <source>
        <dbReference type="PROSITE" id="PS50059"/>
    </source>
</evidence>
<feature type="domain" description="PPIase FKBP-type" evidence="11">
    <location>
        <begin position="9"/>
        <end position="85"/>
    </location>
</feature>
<dbReference type="Gene3D" id="3.10.50.40">
    <property type="match status" value="1"/>
</dbReference>
<dbReference type="EC" id="5.2.1.8" evidence="10"/>
<comment type="subcellular location">
    <subcellularLocation>
        <location evidence="2">Cytoplasm</location>
    </subcellularLocation>
</comment>
<evidence type="ECO:0000256" key="3">
    <source>
        <dbReference type="ARBA" id="ARBA00006577"/>
    </source>
</evidence>
<dbReference type="Proteomes" id="UP000235116">
    <property type="component" value="Chromosome"/>
</dbReference>
<dbReference type="PANTHER" id="PTHR47861:SF3">
    <property type="entry name" value="FKBP-TYPE PEPTIDYL-PROLYL CIS-TRANS ISOMERASE SLYD"/>
    <property type="match status" value="1"/>
</dbReference>
<protein>
    <recommendedName>
        <fullName evidence="10">Peptidyl-prolyl cis-trans isomerase</fullName>
        <ecNumber evidence="10">5.2.1.8</ecNumber>
    </recommendedName>
</protein>
<accession>A0A2K9LRD8</accession>
<evidence type="ECO:0000256" key="4">
    <source>
        <dbReference type="ARBA" id="ARBA00022490"/>
    </source>
</evidence>
<keyword evidence="6" id="KW-0143">Chaperone</keyword>
<evidence type="ECO:0000256" key="7">
    <source>
        <dbReference type="ARBA" id="ARBA00023235"/>
    </source>
</evidence>
<sequence>MSKETIQNNKLVALNITIRDQAGELLETTEGVLPMLYIHGHSQMPVGFERALEGKSIGDRVEAVVQPEHGYGFRDEELLQTVPRHLLEGEAELEIGMQIAAQTEDGPVPVRIVAMDADNITVDGNHVYAGLQLHFSAEVRNVRNATAEELAEGPYH</sequence>
<dbReference type="PROSITE" id="PS50059">
    <property type="entry name" value="FKBP_PPIASE"/>
    <property type="match status" value="1"/>
</dbReference>
<dbReference type="InterPro" id="IPR046357">
    <property type="entry name" value="PPIase_dom_sf"/>
</dbReference>
<dbReference type="Pfam" id="PF00254">
    <property type="entry name" value="FKBP_C"/>
    <property type="match status" value="1"/>
</dbReference>
<evidence type="ECO:0000256" key="9">
    <source>
        <dbReference type="PROSITE-ProRule" id="PRU00277"/>
    </source>
</evidence>
<dbReference type="GO" id="GO:0042026">
    <property type="term" value="P:protein refolding"/>
    <property type="evidence" value="ECO:0007669"/>
    <property type="project" value="UniProtKB-ARBA"/>
</dbReference>
<gene>
    <name evidence="12" type="ORF">Kalk_13565</name>
</gene>
<dbReference type="RefSeq" id="WP_101894762.1">
    <property type="nucleotide sequence ID" value="NZ_CP022684.1"/>
</dbReference>
<comment type="similarity">
    <text evidence="3 10">Belongs to the FKBP-type PPIase family.</text>
</comment>
<dbReference type="InterPro" id="IPR048261">
    <property type="entry name" value="SlpA/SlyD-like_ins_sf"/>
</dbReference>
<dbReference type="EMBL" id="CP022684">
    <property type="protein sequence ID" value="AUM13384.1"/>
    <property type="molecule type" value="Genomic_DNA"/>
</dbReference>
<dbReference type="KEGG" id="kak:Kalk_13565"/>
<evidence type="ECO:0000256" key="1">
    <source>
        <dbReference type="ARBA" id="ARBA00000971"/>
    </source>
</evidence>
<dbReference type="OrthoDB" id="9808891at2"/>
<dbReference type="InterPro" id="IPR001179">
    <property type="entry name" value="PPIase_FKBP_dom"/>
</dbReference>
<evidence type="ECO:0000313" key="13">
    <source>
        <dbReference type="Proteomes" id="UP000235116"/>
    </source>
</evidence>
<comment type="function">
    <text evidence="8">Also involved in hydrogenase metallocenter assembly, probably by participating in the nickel insertion step. This function in hydrogenase biosynthesis requires chaperone activity and the presence of the metal-binding domain, but not PPIase activity.</text>
</comment>
<evidence type="ECO:0000256" key="8">
    <source>
        <dbReference type="ARBA" id="ARBA00037071"/>
    </source>
</evidence>
<dbReference type="PANTHER" id="PTHR47861">
    <property type="entry name" value="FKBP-TYPE PEPTIDYL-PROLYL CIS-TRANS ISOMERASE SLYD"/>
    <property type="match status" value="1"/>
</dbReference>
<keyword evidence="13" id="KW-1185">Reference proteome</keyword>
<name>A0A2K9LRD8_9GAMM</name>
<dbReference type="AlphaFoldDB" id="A0A2K9LRD8"/>
<comment type="catalytic activity">
    <reaction evidence="1 9 10">
        <text>[protein]-peptidylproline (omega=180) = [protein]-peptidylproline (omega=0)</text>
        <dbReference type="Rhea" id="RHEA:16237"/>
        <dbReference type="Rhea" id="RHEA-COMP:10747"/>
        <dbReference type="Rhea" id="RHEA-COMP:10748"/>
        <dbReference type="ChEBI" id="CHEBI:83833"/>
        <dbReference type="ChEBI" id="CHEBI:83834"/>
        <dbReference type="EC" id="5.2.1.8"/>
    </reaction>
</comment>
<organism evidence="12 13">
    <name type="scientific">Ketobacter alkanivorans</name>
    <dbReference type="NCBI Taxonomy" id="1917421"/>
    <lineage>
        <taxon>Bacteria</taxon>
        <taxon>Pseudomonadati</taxon>
        <taxon>Pseudomonadota</taxon>
        <taxon>Gammaproteobacteria</taxon>
        <taxon>Pseudomonadales</taxon>
        <taxon>Ketobacteraceae</taxon>
        <taxon>Ketobacter</taxon>
    </lineage>
</organism>
<keyword evidence="5 9" id="KW-0697">Rotamase</keyword>
<dbReference type="Gene3D" id="2.40.10.330">
    <property type="match status" value="1"/>
</dbReference>
<evidence type="ECO:0000256" key="2">
    <source>
        <dbReference type="ARBA" id="ARBA00004496"/>
    </source>
</evidence>
<dbReference type="SUPFAM" id="SSF54534">
    <property type="entry name" value="FKBP-like"/>
    <property type="match status" value="1"/>
</dbReference>
<evidence type="ECO:0000256" key="5">
    <source>
        <dbReference type="ARBA" id="ARBA00023110"/>
    </source>
</evidence>
<evidence type="ECO:0000256" key="6">
    <source>
        <dbReference type="ARBA" id="ARBA00023186"/>
    </source>
</evidence>
<reference evidence="13" key="1">
    <citation type="submission" date="2017-08" db="EMBL/GenBank/DDBJ databases">
        <title>Direct submision.</title>
        <authorList>
            <person name="Kim S.-J."/>
            <person name="Rhee S.-K."/>
        </authorList>
    </citation>
    <scope>NUCLEOTIDE SEQUENCE [LARGE SCALE GENOMIC DNA]</scope>
    <source>
        <strain evidence="13">GI5</strain>
    </source>
</reference>
<proteinExistence type="inferred from homology"/>
<evidence type="ECO:0000256" key="10">
    <source>
        <dbReference type="RuleBase" id="RU003915"/>
    </source>
</evidence>
<keyword evidence="4" id="KW-0963">Cytoplasm</keyword>
<keyword evidence="7 9" id="KW-0413">Isomerase</keyword>
<dbReference type="GO" id="GO:0005737">
    <property type="term" value="C:cytoplasm"/>
    <property type="evidence" value="ECO:0007669"/>
    <property type="project" value="UniProtKB-SubCell"/>
</dbReference>